<dbReference type="EMBL" id="FOVF01000016">
    <property type="protein sequence ID" value="SFN35558.1"/>
    <property type="molecule type" value="Genomic_DNA"/>
</dbReference>
<dbReference type="Proteomes" id="UP000198575">
    <property type="component" value="Unassembled WGS sequence"/>
</dbReference>
<dbReference type="Gene3D" id="3.30.720.120">
    <property type="match status" value="1"/>
</dbReference>
<name>A0A1I4YBY0_9GAMM</name>
<dbReference type="Gene3D" id="3.30.720.110">
    <property type="match status" value="1"/>
</dbReference>
<dbReference type="AlphaFoldDB" id="A0A1I4YBY0"/>
<dbReference type="InterPro" id="IPR029068">
    <property type="entry name" value="Glyas_Bleomycin-R_OHBP_Dase"/>
</dbReference>
<dbReference type="InterPro" id="IPR004360">
    <property type="entry name" value="Glyas_Fos-R_dOase_dom"/>
</dbReference>
<dbReference type="PROSITE" id="PS51819">
    <property type="entry name" value="VOC"/>
    <property type="match status" value="1"/>
</dbReference>
<dbReference type="RefSeq" id="WP_092408187.1">
    <property type="nucleotide sequence ID" value="NZ_FOVF01000016.1"/>
</dbReference>
<dbReference type="PANTHER" id="PTHR34109:SF1">
    <property type="entry name" value="VOC DOMAIN-CONTAINING PROTEIN"/>
    <property type="match status" value="1"/>
</dbReference>
<organism evidence="2 3">
    <name type="scientific">Dokdonella immobilis</name>
    <dbReference type="NCBI Taxonomy" id="578942"/>
    <lineage>
        <taxon>Bacteria</taxon>
        <taxon>Pseudomonadati</taxon>
        <taxon>Pseudomonadota</taxon>
        <taxon>Gammaproteobacteria</taxon>
        <taxon>Lysobacterales</taxon>
        <taxon>Rhodanobacteraceae</taxon>
        <taxon>Dokdonella</taxon>
    </lineage>
</organism>
<evidence type="ECO:0000313" key="2">
    <source>
        <dbReference type="EMBL" id="SFN35558.1"/>
    </source>
</evidence>
<gene>
    <name evidence="2" type="ORF">SAMN05216289_11655</name>
</gene>
<dbReference type="PANTHER" id="PTHR34109">
    <property type="entry name" value="BNAUNNG04460D PROTEIN-RELATED"/>
    <property type="match status" value="1"/>
</dbReference>
<feature type="domain" description="VOC" evidence="1">
    <location>
        <begin position="8"/>
        <end position="137"/>
    </location>
</feature>
<dbReference type="OrthoDB" id="9806868at2"/>
<dbReference type="STRING" id="578942.SAMN05216289_11655"/>
<sequence>MPAHAMNTVCTIIPALRYRDAPAAIEWLCKAFGFEKHGVYADDTGGIAHAQLTFGNGMIMLSTANDSEWGRRMAQPDQIGGRETQCPCVIVSDPDAHHAMAVAAGATIIDPLKDNDYGGRGYSCRDPEGHLWWFGSYDPWKETAG</sequence>
<reference evidence="2 3" key="1">
    <citation type="submission" date="2016-10" db="EMBL/GenBank/DDBJ databases">
        <authorList>
            <person name="de Groot N.N."/>
        </authorList>
    </citation>
    <scope>NUCLEOTIDE SEQUENCE [LARGE SCALE GENOMIC DNA]</scope>
    <source>
        <strain evidence="2 3">CGMCC 1.7659</strain>
    </source>
</reference>
<protein>
    <submittedName>
        <fullName evidence="2">Uncharacterized conserved protein PhnB, glyoxalase superfamily</fullName>
    </submittedName>
</protein>
<proteinExistence type="predicted"/>
<accession>A0A1I4YBY0</accession>
<dbReference type="SUPFAM" id="SSF54593">
    <property type="entry name" value="Glyoxalase/Bleomycin resistance protein/Dihydroxybiphenyl dioxygenase"/>
    <property type="match status" value="1"/>
</dbReference>
<evidence type="ECO:0000313" key="3">
    <source>
        <dbReference type="Proteomes" id="UP000198575"/>
    </source>
</evidence>
<evidence type="ECO:0000259" key="1">
    <source>
        <dbReference type="PROSITE" id="PS51819"/>
    </source>
</evidence>
<dbReference type="InterPro" id="IPR037523">
    <property type="entry name" value="VOC_core"/>
</dbReference>
<keyword evidence="3" id="KW-1185">Reference proteome</keyword>
<dbReference type="Pfam" id="PF00903">
    <property type="entry name" value="Glyoxalase"/>
    <property type="match status" value="1"/>
</dbReference>